<feature type="compositionally biased region" description="Acidic residues" evidence="1">
    <location>
        <begin position="262"/>
        <end position="283"/>
    </location>
</feature>
<feature type="region of interest" description="Disordered" evidence="1">
    <location>
        <begin position="110"/>
        <end position="283"/>
    </location>
</feature>
<feature type="compositionally biased region" description="Basic and acidic residues" evidence="1">
    <location>
        <begin position="13"/>
        <end position="25"/>
    </location>
</feature>
<dbReference type="EMBL" id="JADCNM010000007">
    <property type="protein sequence ID" value="KAG0474646.1"/>
    <property type="molecule type" value="Genomic_DNA"/>
</dbReference>
<feature type="compositionally biased region" description="Basic residues" evidence="1">
    <location>
        <begin position="131"/>
        <end position="141"/>
    </location>
</feature>
<evidence type="ECO:0000313" key="3">
    <source>
        <dbReference type="Proteomes" id="UP000639772"/>
    </source>
</evidence>
<feature type="compositionally biased region" description="Polar residues" evidence="1">
    <location>
        <begin position="111"/>
        <end position="121"/>
    </location>
</feature>
<feature type="compositionally biased region" description="Acidic residues" evidence="1">
    <location>
        <begin position="151"/>
        <end position="162"/>
    </location>
</feature>
<reference evidence="2 3" key="1">
    <citation type="journal article" date="2020" name="Nat. Food">
        <title>A phased Vanilla planifolia genome enables genetic improvement of flavour and production.</title>
        <authorList>
            <person name="Hasing T."/>
            <person name="Tang H."/>
            <person name="Brym M."/>
            <person name="Khazi F."/>
            <person name="Huang T."/>
            <person name="Chambers A.H."/>
        </authorList>
    </citation>
    <scope>NUCLEOTIDE SEQUENCE [LARGE SCALE GENOMIC DNA]</scope>
    <source>
        <tissue evidence="2">Leaf</tissue>
    </source>
</reference>
<comment type="caution">
    <text evidence="2">The sequence shown here is derived from an EMBL/GenBank/DDBJ whole genome shotgun (WGS) entry which is preliminary data.</text>
</comment>
<gene>
    <name evidence="2" type="ORF">HPP92_014332</name>
</gene>
<dbReference type="Proteomes" id="UP000639772">
    <property type="component" value="Chromosome 7"/>
</dbReference>
<feature type="compositionally biased region" description="Low complexity" evidence="1">
    <location>
        <begin position="224"/>
        <end position="237"/>
    </location>
</feature>
<name>A0A835QP92_VANPL</name>
<feature type="compositionally biased region" description="Acidic residues" evidence="1">
    <location>
        <begin position="1"/>
        <end position="12"/>
    </location>
</feature>
<feature type="compositionally biased region" description="Polar residues" evidence="1">
    <location>
        <begin position="184"/>
        <end position="198"/>
    </location>
</feature>
<sequence>MKDLDALENELQELERKDAEAEVARKKMKAKAGNGGAAAAKSKKPRKKNTEAVQEAVKPKPEAIQEAVMPKPEAIQEAAMPKGKGVKRNRHLSDEDAEVVALKDRLAAYNLDSSPDNSVTDNEVLPDAKATKKVNKKRGAVAKKANTVMLSEDDTDDEDFGMAEEPKGKKEEGKEQTKPKPQLRPSQGWTEQTKNAENSPEKKVRRIRPSPFNKKSALFLNRAGTSGDSSSGTSVDVEQMDSVAKVARPKRENRTRAVYVESDQESEEDDSLSEYSNVEEDDE</sequence>
<dbReference type="OrthoDB" id="1939449at2759"/>
<accession>A0A835QP92</accession>
<feature type="region of interest" description="Disordered" evidence="1">
    <location>
        <begin position="1"/>
        <end position="92"/>
    </location>
</feature>
<evidence type="ECO:0000313" key="2">
    <source>
        <dbReference type="EMBL" id="KAG0474646.1"/>
    </source>
</evidence>
<protein>
    <submittedName>
        <fullName evidence="2">Uncharacterized protein</fullName>
    </submittedName>
</protein>
<organism evidence="2 3">
    <name type="scientific">Vanilla planifolia</name>
    <name type="common">Vanilla</name>
    <dbReference type="NCBI Taxonomy" id="51239"/>
    <lineage>
        <taxon>Eukaryota</taxon>
        <taxon>Viridiplantae</taxon>
        <taxon>Streptophyta</taxon>
        <taxon>Embryophyta</taxon>
        <taxon>Tracheophyta</taxon>
        <taxon>Spermatophyta</taxon>
        <taxon>Magnoliopsida</taxon>
        <taxon>Liliopsida</taxon>
        <taxon>Asparagales</taxon>
        <taxon>Orchidaceae</taxon>
        <taxon>Vanilloideae</taxon>
        <taxon>Vanilleae</taxon>
        <taxon>Vanilla</taxon>
    </lineage>
</organism>
<evidence type="ECO:0000256" key="1">
    <source>
        <dbReference type="SAM" id="MobiDB-lite"/>
    </source>
</evidence>
<proteinExistence type="predicted"/>
<dbReference type="AlphaFoldDB" id="A0A835QP92"/>
<feature type="compositionally biased region" description="Basic and acidic residues" evidence="1">
    <location>
        <begin position="164"/>
        <end position="178"/>
    </location>
</feature>